<dbReference type="PANTHER" id="PTHR30204:SF94">
    <property type="entry name" value="HEAVY METAL-DEPENDENT TRANSCRIPTIONAL REGULATOR HI_0293-RELATED"/>
    <property type="match status" value="1"/>
</dbReference>
<dbReference type="CDD" id="cd00592">
    <property type="entry name" value="HTH_MerR-like"/>
    <property type="match status" value="1"/>
</dbReference>
<dbReference type="PROSITE" id="PS50937">
    <property type="entry name" value="HTH_MERR_2"/>
    <property type="match status" value="1"/>
</dbReference>
<dbReference type="Proteomes" id="UP000184241">
    <property type="component" value="Unassembled WGS sequence"/>
</dbReference>
<dbReference type="InterPro" id="IPR009061">
    <property type="entry name" value="DNA-bd_dom_put_sf"/>
</dbReference>
<evidence type="ECO:0000256" key="2">
    <source>
        <dbReference type="ARBA" id="ARBA00023125"/>
    </source>
</evidence>
<proteinExistence type="predicted"/>
<protein>
    <submittedName>
        <fullName evidence="5">DNA-binding transcriptional regulator, MerR family</fullName>
    </submittedName>
</protein>
<dbReference type="AlphaFoldDB" id="A0A1M5W4G5"/>
<accession>A0A1M5W4G5</accession>
<dbReference type="GO" id="GO:0003700">
    <property type="term" value="F:DNA-binding transcription factor activity"/>
    <property type="evidence" value="ECO:0007669"/>
    <property type="project" value="InterPro"/>
</dbReference>
<evidence type="ECO:0000256" key="3">
    <source>
        <dbReference type="ARBA" id="ARBA00023163"/>
    </source>
</evidence>
<name>A0A1M5W4G5_9CLOT</name>
<dbReference type="SMART" id="SM00422">
    <property type="entry name" value="HTH_MERR"/>
    <property type="match status" value="1"/>
</dbReference>
<dbReference type="InterPro" id="IPR047057">
    <property type="entry name" value="MerR_fam"/>
</dbReference>
<dbReference type="GO" id="GO:0003677">
    <property type="term" value="F:DNA binding"/>
    <property type="evidence" value="ECO:0007669"/>
    <property type="project" value="UniProtKB-KW"/>
</dbReference>
<gene>
    <name evidence="5" type="ORF">SAMN02745941_00925</name>
</gene>
<evidence type="ECO:0000313" key="5">
    <source>
        <dbReference type="EMBL" id="SHH82386.1"/>
    </source>
</evidence>
<dbReference type="RefSeq" id="WP_073017192.1">
    <property type="nucleotide sequence ID" value="NZ_FQXU01000004.1"/>
</dbReference>
<reference evidence="5 6" key="1">
    <citation type="submission" date="2016-11" db="EMBL/GenBank/DDBJ databases">
        <authorList>
            <person name="Jaros S."/>
            <person name="Januszkiewicz K."/>
            <person name="Wedrychowicz H."/>
        </authorList>
    </citation>
    <scope>NUCLEOTIDE SEQUENCE [LARGE SCALE GENOMIC DNA]</scope>
    <source>
        <strain evidence="5 6">DSM 6191</strain>
    </source>
</reference>
<dbReference type="Gene3D" id="1.10.1660.10">
    <property type="match status" value="1"/>
</dbReference>
<keyword evidence="3" id="KW-0804">Transcription</keyword>
<organism evidence="5 6">
    <name type="scientific">Clostridium intestinale DSM 6191</name>
    <dbReference type="NCBI Taxonomy" id="1121320"/>
    <lineage>
        <taxon>Bacteria</taxon>
        <taxon>Bacillati</taxon>
        <taxon>Bacillota</taxon>
        <taxon>Clostridia</taxon>
        <taxon>Eubacteriales</taxon>
        <taxon>Clostridiaceae</taxon>
        <taxon>Clostridium</taxon>
    </lineage>
</organism>
<dbReference type="InterPro" id="IPR000551">
    <property type="entry name" value="MerR-type_HTH_dom"/>
</dbReference>
<keyword evidence="1" id="KW-0805">Transcription regulation</keyword>
<sequence length="287" mass="33978">MLIKEVSKETGLTKKAIEYYSEHGLVDPKVLENGYRDFLGEDVEKLRKISLYRKLGLNISDIKAILNNPSFLTDIVHRRSLELDRQQEKQEVLKKLSDGSKLEDVEREINLITAKATILEKLLDMFPSYYGRFFSMNFSYYLNCTIETEEQKGAFEEIIEFLDNSPSLVFPKELQEYLDEYASYLSSKDITKIIKAKEENIINYEEFMENNKEILNQYIEYKKTDEFKNSPANKLAELTKEFCKTSGYYDKFIPAMRRLSSEYNKYQERLSEVNEKFIKDYPEIKNW</sequence>
<evidence type="ECO:0000259" key="4">
    <source>
        <dbReference type="PROSITE" id="PS50937"/>
    </source>
</evidence>
<dbReference type="Pfam" id="PF13411">
    <property type="entry name" value="MerR_1"/>
    <property type="match status" value="1"/>
</dbReference>
<dbReference type="PANTHER" id="PTHR30204">
    <property type="entry name" value="REDOX-CYCLING DRUG-SENSING TRANSCRIPTIONAL ACTIVATOR SOXR"/>
    <property type="match status" value="1"/>
</dbReference>
<dbReference type="SUPFAM" id="SSF46955">
    <property type="entry name" value="Putative DNA-binding domain"/>
    <property type="match status" value="1"/>
</dbReference>
<evidence type="ECO:0000313" key="6">
    <source>
        <dbReference type="Proteomes" id="UP000184241"/>
    </source>
</evidence>
<keyword evidence="2 5" id="KW-0238">DNA-binding</keyword>
<dbReference type="EMBL" id="FQXU01000004">
    <property type="protein sequence ID" value="SHH82386.1"/>
    <property type="molecule type" value="Genomic_DNA"/>
</dbReference>
<feature type="domain" description="HTH merR-type" evidence="4">
    <location>
        <begin position="1"/>
        <end position="68"/>
    </location>
</feature>
<evidence type="ECO:0000256" key="1">
    <source>
        <dbReference type="ARBA" id="ARBA00023015"/>
    </source>
</evidence>